<dbReference type="Pfam" id="PF00264">
    <property type="entry name" value="Tyrosinase"/>
    <property type="match status" value="1"/>
</dbReference>
<protein>
    <submittedName>
        <fullName evidence="4">Oligosaccharide translocation protein rft1</fullName>
    </submittedName>
</protein>
<dbReference type="EMBL" id="JAPEUV010000137">
    <property type="protein sequence ID" value="KAJ4331828.1"/>
    <property type="molecule type" value="Genomic_DNA"/>
</dbReference>
<dbReference type="GO" id="GO:0016491">
    <property type="term" value="F:oxidoreductase activity"/>
    <property type="evidence" value="ECO:0007669"/>
    <property type="project" value="InterPro"/>
</dbReference>
<feature type="domain" description="Tyrosinase copper-binding" evidence="3">
    <location>
        <begin position="4"/>
        <end position="168"/>
    </location>
</feature>
<dbReference type="Proteomes" id="UP001140562">
    <property type="component" value="Unassembled WGS sequence"/>
</dbReference>
<dbReference type="InterPro" id="IPR002227">
    <property type="entry name" value="Tyrosinase_Cu-bd"/>
</dbReference>
<dbReference type="SUPFAM" id="SSF48056">
    <property type="entry name" value="Di-copper centre-containing domain"/>
    <property type="match status" value="1"/>
</dbReference>
<evidence type="ECO:0000256" key="2">
    <source>
        <dbReference type="ARBA" id="ARBA00023008"/>
    </source>
</evidence>
<sequence length="224" mass="25057">MRRYWDWSLDAEPHNPNSTKIFETAIFDPATGFGGNGDYIKPTAEQNRLNITGNTGGGCVQTGPFTSSNFMLNFPERDCLRRDFVPWIMNTFADPALVKNVLAQKDYTSFARDVERLRDFDPPNIHASGHFGIGGVLGTMGNAANSPGEPLFYLHHANLDRVFWKWQQMDLKTRLNQVGGPVVPFDYSGRNVTLDFQVNIGKLAGNATLQDLLNTQGKTLCYTY</sequence>
<keyword evidence="5" id="KW-1185">Reference proteome</keyword>
<proteinExistence type="predicted"/>
<organism evidence="4 5">
    <name type="scientific">Didymella glomerata</name>
    <dbReference type="NCBI Taxonomy" id="749621"/>
    <lineage>
        <taxon>Eukaryota</taxon>
        <taxon>Fungi</taxon>
        <taxon>Dikarya</taxon>
        <taxon>Ascomycota</taxon>
        <taxon>Pezizomycotina</taxon>
        <taxon>Dothideomycetes</taxon>
        <taxon>Pleosporomycetidae</taxon>
        <taxon>Pleosporales</taxon>
        <taxon>Pleosporineae</taxon>
        <taxon>Didymellaceae</taxon>
        <taxon>Didymella</taxon>
    </lineage>
</organism>
<keyword evidence="1" id="KW-0479">Metal-binding</keyword>
<dbReference type="OrthoDB" id="6132182at2759"/>
<dbReference type="Gene3D" id="1.10.1280.10">
    <property type="entry name" value="Di-copper center containing domain from catechol oxidase"/>
    <property type="match status" value="1"/>
</dbReference>
<evidence type="ECO:0000313" key="4">
    <source>
        <dbReference type="EMBL" id="KAJ4331828.1"/>
    </source>
</evidence>
<evidence type="ECO:0000256" key="1">
    <source>
        <dbReference type="ARBA" id="ARBA00022723"/>
    </source>
</evidence>
<dbReference type="AlphaFoldDB" id="A0A9W9BXK3"/>
<evidence type="ECO:0000259" key="3">
    <source>
        <dbReference type="Pfam" id="PF00264"/>
    </source>
</evidence>
<dbReference type="InterPro" id="IPR050316">
    <property type="entry name" value="Tyrosinase/Hemocyanin"/>
</dbReference>
<evidence type="ECO:0000313" key="5">
    <source>
        <dbReference type="Proteomes" id="UP001140562"/>
    </source>
</evidence>
<dbReference type="PANTHER" id="PTHR11474">
    <property type="entry name" value="TYROSINASE FAMILY MEMBER"/>
    <property type="match status" value="1"/>
</dbReference>
<dbReference type="PANTHER" id="PTHR11474:SF126">
    <property type="entry name" value="TYROSINASE-LIKE PROTEIN TYR-1-RELATED"/>
    <property type="match status" value="1"/>
</dbReference>
<name>A0A9W9BXK3_9PLEO</name>
<comment type="caution">
    <text evidence="4">The sequence shown here is derived from an EMBL/GenBank/DDBJ whole genome shotgun (WGS) entry which is preliminary data.</text>
</comment>
<dbReference type="InterPro" id="IPR008922">
    <property type="entry name" value="Di-copper_centre_dom_sf"/>
</dbReference>
<accession>A0A9W9BXK3</accession>
<keyword evidence="2" id="KW-0186">Copper</keyword>
<reference evidence="4" key="1">
    <citation type="submission" date="2022-10" db="EMBL/GenBank/DDBJ databases">
        <title>Tapping the CABI collections for fungal endophytes: first genome assemblies for Collariella, Neodidymelliopsis, Ascochyta clinopodiicola, Didymella pomorum, Didymosphaeria variabile, Neocosmospora piperis and Neocucurbitaria cava.</title>
        <authorList>
            <person name="Hill R."/>
        </authorList>
    </citation>
    <scope>NUCLEOTIDE SEQUENCE</scope>
    <source>
        <strain evidence="4">IMI 360193</strain>
    </source>
</reference>
<dbReference type="GO" id="GO:0046872">
    <property type="term" value="F:metal ion binding"/>
    <property type="evidence" value="ECO:0007669"/>
    <property type="project" value="UniProtKB-KW"/>
</dbReference>
<gene>
    <name evidence="4" type="primary">RFT1_2</name>
    <name evidence="4" type="ORF">N0V87_008874</name>
</gene>